<keyword evidence="1" id="KW-1185">Reference proteome</keyword>
<reference evidence="2" key="2">
    <citation type="submission" date="2017-02" db="UniProtKB">
        <authorList>
            <consortium name="WormBaseParasite"/>
        </authorList>
    </citation>
    <scope>IDENTIFICATION</scope>
</reference>
<organism evidence="1 2">
    <name type="scientific">Angiostrongylus cantonensis</name>
    <name type="common">Rat lungworm</name>
    <dbReference type="NCBI Taxonomy" id="6313"/>
    <lineage>
        <taxon>Eukaryota</taxon>
        <taxon>Metazoa</taxon>
        <taxon>Ecdysozoa</taxon>
        <taxon>Nematoda</taxon>
        <taxon>Chromadorea</taxon>
        <taxon>Rhabditida</taxon>
        <taxon>Rhabditina</taxon>
        <taxon>Rhabditomorpha</taxon>
        <taxon>Strongyloidea</taxon>
        <taxon>Metastrongylidae</taxon>
        <taxon>Angiostrongylus</taxon>
    </lineage>
</organism>
<sequence length="110" mass="12438">LVHLTGKKGANESFIPKVYQRIFDEPGTDRPSPCWSLRFEVLTTASLELPMENAICVSGPDHALDYSSSIDEAQRVFSMFWPDRDFLPRSLPKPEEEEEVIEEKAIGQVA</sequence>
<dbReference type="AlphaFoldDB" id="A0A0K0DM98"/>
<dbReference type="InterPro" id="IPR036188">
    <property type="entry name" value="FAD/NAD-bd_sf"/>
</dbReference>
<name>A0A0K0DM98_ANGCA</name>
<protein>
    <submittedName>
        <fullName evidence="2">DUF2088 domain-containing protein</fullName>
    </submittedName>
</protein>
<evidence type="ECO:0000313" key="2">
    <source>
        <dbReference type="WBParaSite" id="ACAC_0001279601-mRNA-1"/>
    </source>
</evidence>
<dbReference type="WBParaSite" id="ACAC_0001279601-mRNA-1">
    <property type="protein sequence ID" value="ACAC_0001279601-mRNA-1"/>
    <property type="gene ID" value="ACAC_0001279601"/>
</dbReference>
<dbReference type="Proteomes" id="UP000035642">
    <property type="component" value="Unassembled WGS sequence"/>
</dbReference>
<dbReference type="Gene3D" id="3.30.519.10">
    <property type="entry name" value="Guanine Nucleotide Dissociation Inhibitor, domain 2"/>
    <property type="match status" value="1"/>
</dbReference>
<evidence type="ECO:0000313" key="1">
    <source>
        <dbReference type="Proteomes" id="UP000035642"/>
    </source>
</evidence>
<proteinExistence type="predicted"/>
<dbReference type="STRING" id="6313.A0A0K0DM98"/>
<dbReference type="Gene3D" id="3.50.50.60">
    <property type="entry name" value="FAD/NAD(P)-binding domain"/>
    <property type="match status" value="1"/>
</dbReference>
<accession>A0A0K0DM98</accession>
<reference evidence="1" key="1">
    <citation type="submission" date="2012-09" db="EMBL/GenBank/DDBJ databases">
        <authorList>
            <person name="Martin A.A."/>
        </authorList>
    </citation>
    <scope>NUCLEOTIDE SEQUENCE</scope>
</reference>